<dbReference type="AlphaFoldDB" id="A0AAV4VN89"/>
<evidence type="ECO:0000313" key="1">
    <source>
        <dbReference type="EMBL" id="GIY71264.1"/>
    </source>
</evidence>
<proteinExistence type="predicted"/>
<reference evidence="1 2" key="1">
    <citation type="submission" date="2021-06" db="EMBL/GenBank/DDBJ databases">
        <title>Caerostris extrusa draft genome.</title>
        <authorList>
            <person name="Kono N."/>
            <person name="Arakawa K."/>
        </authorList>
    </citation>
    <scope>NUCLEOTIDE SEQUENCE [LARGE SCALE GENOMIC DNA]</scope>
</reference>
<evidence type="ECO:0000313" key="2">
    <source>
        <dbReference type="Proteomes" id="UP001054945"/>
    </source>
</evidence>
<organism evidence="1 2">
    <name type="scientific">Caerostris extrusa</name>
    <name type="common">Bark spider</name>
    <name type="synonym">Caerostris bankana</name>
    <dbReference type="NCBI Taxonomy" id="172846"/>
    <lineage>
        <taxon>Eukaryota</taxon>
        <taxon>Metazoa</taxon>
        <taxon>Ecdysozoa</taxon>
        <taxon>Arthropoda</taxon>
        <taxon>Chelicerata</taxon>
        <taxon>Arachnida</taxon>
        <taxon>Araneae</taxon>
        <taxon>Araneomorphae</taxon>
        <taxon>Entelegynae</taxon>
        <taxon>Araneoidea</taxon>
        <taxon>Araneidae</taxon>
        <taxon>Caerostris</taxon>
    </lineage>
</organism>
<dbReference type="EMBL" id="BPLR01014775">
    <property type="protein sequence ID" value="GIY71264.1"/>
    <property type="molecule type" value="Genomic_DNA"/>
</dbReference>
<gene>
    <name evidence="1" type="ORF">CEXT_104741</name>
</gene>
<dbReference type="Proteomes" id="UP001054945">
    <property type="component" value="Unassembled WGS sequence"/>
</dbReference>
<sequence>MCPLNCHHPHRMNKTKEKLLLPNKDKRLQDFQESSFVTTNHCGNSSEDSFGLYSMCKPAGSQTCRLKITKQSQRNATLPTLIYSRMQHRNKKMCPLNCHHPHRMNKTKKNFCFPNKDKRLQDFQESSLRNDESLRKLQRGLIWALFDV</sequence>
<name>A0AAV4VN89_CAEEX</name>
<comment type="caution">
    <text evidence="1">The sequence shown here is derived from an EMBL/GenBank/DDBJ whole genome shotgun (WGS) entry which is preliminary data.</text>
</comment>
<accession>A0AAV4VN89</accession>
<keyword evidence="2" id="KW-1185">Reference proteome</keyword>
<protein>
    <submittedName>
        <fullName evidence="1">Uncharacterized protein</fullName>
    </submittedName>
</protein>